<feature type="compositionally biased region" description="Polar residues" evidence="1">
    <location>
        <begin position="53"/>
        <end position="62"/>
    </location>
</feature>
<feature type="region of interest" description="Disordered" evidence="1">
    <location>
        <begin position="27"/>
        <end position="62"/>
    </location>
</feature>
<keyword evidence="3" id="KW-1185">Reference proteome</keyword>
<dbReference type="Proteomes" id="UP000481043">
    <property type="component" value="Unassembled WGS sequence"/>
</dbReference>
<sequence>MEKNDKVAGKQYDPSFYKNANDVEAGLATTHEQASDSYMEGTIDGNIDDLSDESTAIPRTQE</sequence>
<evidence type="ECO:0000313" key="3">
    <source>
        <dbReference type="Proteomes" id="UP000481043"/>
    </source>
</evidence>
<gene>
    <name evidence="2" type="ORF">G4D63_05420</name>
</gene>
<organism evidence="2 3">
    <name type="scientific">Bacillus mesophilus</name>
    <dbReference type="NCBI Taxonomy" id="1808955"/>
    <lineage>
        <taxon>Bacteria</taxon>
        <taxon>Bacillati</taxon>
        <taxon>Bacillota</taxon>
        <taxon>Bacilli</taxon>
        <taxon>Bacillales</taxon>
        <taxon>Bacillaceae</taxon>
        <taxon>Bacillus</taxon>
    </lineage>
</organism>
<evidence type="ECO:0000313" key="2">
    <source>
        <dbReference type="EMBL" id="NEY71177.1"/>
    </source>
</evidence>
<reference evidence="2 3" key="1">
    <citation type="submission" date="2020-02" db="EMBL/GenBank/DDBJ databases">
        <title>Bacillus aquiflavi sp. nov., isolated from yellow water of strong flavor Chinese baijiu in Yibin region of China.</title>
        <authorList>
            <person name="Xie J."/>
        </authorList>
    </citation>
    <scope>NUCLEOTIDE SEQUENCE [LARGE SCALE GENOMIC DNA]</scope>
    <source>
        <strain evidence="2 3">SA4</strain>
    </source>
</reference>
<accession>A0A6M0Q460</accession>
<protein>
    <submittedName>
        <fullName evidence="2">DUF4025 domain-containing protein</fullName>
    </submittedName>
</protein>
<dbReference type="InterPro" id="IPR025100">
    <property type="entry name" value="DUF4025"/>
</dbReference>
<dbReference type="RefSeq" id="WP_163178554.1">
    <property type="nucleotide sequence ID" value="NZ_JAAIWM010000002.1"/>
</dbReference>
<evidence type="ECO:0000256" key="1">
    <source>
        <dbReference type="SAM" id="MobiDB-lite"/>
    </source>
</evidence>
<proteinExistence type="predicted"/>
<dbReference type="AlphaFoldDB" id="A0A6M0Q460"/>
<dbReference type="Pfam" id="PF13217">
    <property type="entry name" value="DUF4025"/>
    <property type="match status" value="1"/>
</dbReference>
<name>A0A6M0Q460_9BACI</name>
<dbReference type="EMBL" id="JAAIWM010000002">
    <property type="protein sequence ID" value="NEY71177.1"/>
    <property type="molecule type" value="Genomic_DNA"/>
</dbReference>
<comment type="caution">
    <text evidence="2">The sequence shown here is derived from an EMBL/GenBank/DDBJ whole genome shotgun (WGS) entry which is preliminary data.</text>
</comment>